<dbReference type="InterPro" id="IPR001544">
    <property type="entry name" value="Aminotrans_IV"/>
</dbReference>
<dbReference type="GO" id="GO:0005829">
    <property type="term" value="C:cytosol"/>
    <property type="evidence" value="ECO:0007669"/>
    <property type="project" value="TreeGrafter"/>
</dbReference>
<evidence type="ECO:0000256" key="9">
    <source>
        <dbReference type="ARBA" id="ARBA00049229"/>
    </source>
</evidence>
<comment type="pathway">
    <text evidence="3">Amino-acid biosynthesis; L-valine biosynthesis; L-valine from pyruvate: step 4/4.</text>
</comment>
<dbReference type="InterPro" id="IPR036038">
    <property type="entry name" value="Aminotransferase-like"/>
</dbReference>
<dbReference type="RefSeq" id="WP_168608499.1">
    <property type="nucleotide sequence ID" value="NZ_JAAZQD010000001.1"/>
</dbReference>
<dbReference type="EC" id="2.6.1.42" evidence="6"/>
<dbReference type="Proteomes" id="UP000541636">
    <property type="component" value="Unassembled WGS sequence"/>
</dbReference>
<dbReference type="InterPro" id="IPR050571">
    <property type="entry name" value="Class-IV_PLP-Dep_Aminotrnsfr"/>
</dbReference>
<name>A0A846ZGH1_9GAMM</name>
<dbReference type="NCBIfam" id="NF009896">
    <property type="entry name" value="PRK13356.1"/>
    <property type="match status" value="1"/>
</dbReference>
<evidence type="ECO:0000256" key="8">
    <source>
        <dbReference type="ARBA" id="ARBA00048798"/>
    </source>
</evidence>
<dbReference type="InterPro" id="IPR043132">
    <property type="entry name" value="BCAT-like_C"/>
</dbReference>
<dbReference type="InterPro" id="IPR043131">
    <property type="entry name" value="BCAT-like_N"/>
</dbReference>
<dbReference type="SUPFAM" id="SSF56752">
    <property type="entry name" value="D-aminoacid aminotransferase-like PLP-dependent enzymes"/>
    <property type="match status" value="1"/>
</dbReference>
<comment type="similarity">
    <text evidence="5">Belongs to the class-IV pyridoxal-phosphate-dependent aminotransferase family.</text>
</comment>
<evidence type="ECO:0000256" key="5">
    <source>
        <dbReference type="ARBA" id="ARBA00009320"/>
    </source>
</evidence>
<evidence type="ECO:0000313" key="11">
    <source>
        <dbReference type="Proteomes" id="UP000541636"/>
    </source>
</evidence>
<evidence type="ECO:0000256" key="3">
    <source>
        <dbReference type="ARBA" id="ARBA00004931"/>
    </source>
</evidence>
<protein>
    <recommendedName>
        <fullName evidence="6">branched-chain-amino-acid transaminase</fullName>
        <ecNumber evidence="6">2.6.1.42</ecNumber>
    </recommendedName>
</protein>
<evidence type="ECO:0000256" key="2">
    <source>
        <dbReference type="ARBA" id="ARBA00004824"/>
    </source>
</evidence>
<dbReference type="AlphaFoldDB" id="A0A846ZGH1"/>
<comment type="catalytic activity">
    <reaction evidence="7">
        <text>L-valine + 2-oxoglutarate = 3-methyl-2-oxobutanoate + L-glutamate</text>
        <dbReference type="Rhea" id="RHEA:24813"/>
        <dbReference type="ChEBI" id="CHEBI:11851"/>
        <dbReference type="ChEBI" id="CHEBI:16810"/>
        <dbReference type="ChEBI" id="CHEBI:29985"/>
        <dbReference type="ChEBI" id="CHEBI:57762"/>
        <dbReference type="EC" id="2.6.1.42"/>
    </reaction>
</comment>
<comment type="function">
    <text evidence="1">Acts on leucine, isoleucine and valine.</text>
</comment>
<evidence type="ECO:0000256" key="1">
    <source>
        <dbReference type="ARBA" id="ARBA00003109"/>
    </source>
</evidence>
<dbReference type="PANTHER" id="PTHR42743:SF11">
    <property type="entry name" value="AMINODEOXYCHORISMATE LYASE"/>
    <property type="match status" value="1"/>
</dbReference>
<dbReference type="Gene3D" id="3.30.470.10">
    <property type="match status" value="1"/>
</dbReference>
<dbReference type="CDD" id="cd00449">
    <property type="entry name" value="PLPDE_IV"/>
    <property type="match status" value="1"/>
</dbReference>
<dbReference type="Gene3D" id="3.20.10.10">
    <property type="entry name" value="D-amino Acid Aminotransferase, subunit A, domain 2"/>
    <property type="match status" value="1"/>
</dbReference>
<dbReference type="GO" id="GO:0004084">
    <property type="term" value="F:branched-chain-amino-acid transaminase activity"/>
    <property type="evidence" value="ECO:0007669"/>
    <property type="project" value="UniProtKB-EC"/>
</dbReference>
<keyword evidence="11" id="KW-1185">Reference proteome</keyword>
<dbReference type="PANTHER" id="PTHR42743">
    <property type="entry name" value="AMINO-ACID AMINOTRANSFERASE"/>
    <property type="match status" value="1"/>
</dbReference>
<evidence type="ECO:0000256" key="6">
    <source>
        <dbReference type="ARBA" id="ARBA00013053"/>
    </source>
</evidence>
<comment type="pathway">
    <text evidence="4">Amino-acid biosynthesis; L-leucine biosynthesis; L-leucine from 3-methyl-2-oxobutanoate: step 4/4.</text>
</comment>
<comment type="pathway">
    <text evidence="2">Amino-acid biosynthesis; L-isoleucine biosynthesis; L-isoleucine from 2-oxobutanoate: step 4/4.</text>
</comment>
<comment type="caution">
    <text evidence="10">The sequence shown here is derived from an EMBL/GenBank/DDBJ whole genome shotgun (WGS) entry which is preliminary data.</text>
</comment>
<dbReference type="GO" id="GO:0046394">
    <property type="term" value="P:carboxylic acid biosynthetic process"/>
    <property type="evidence" value="ECO:0007669"/>
    <property type="project" value="UniProtKB-ARBA"/>
</dbReference>
<evidence type="ECO:0000256" key="7">
    <source>
        <dbReference type="ARBA" id="ARBA00048212"/>
    </source>
</evidence>
<sequence length="281" mass="31213">MYWHDGEWSAEPRAILGLSNNSFWMGNSVFDGARAYEGVMPDLDRHCERLLRSAKHMLMRPTMGAKHLSAICREGVAKFDPEAELYIRPMFYARGGFLLPDPDTTECAVVIHRVALPRASFSACSAPFRRPCPDMAPTQAKASCLYPLSQHALHYAHQKGFDNALLCNANGDVVEFATCNIMIVKGSTVYTPEPDGSFLAGITRARVMGLLRDAGIEVIECRMQWQDVLDADEIFSTGNFGKVLPAHRVNDRHYEHGPIAKLAHELYRTFAHDMSPAAATA</sequence>
<keyword evidence="10" id="KW-0032">Aminotransferase</keyword>
<comment type="catalytic activity">
    <reaction evidence="9">
        <text>L-leucine + 2-oxoglutarate = 4-methyl-2-oxopentanoate + L-glutamate</text>
        <dbReference type="Rhea" id="RHEA:18321"/>
        <dbReference type="ChEBI" id="CHEBI:16810"/>
        <dbReference type="ChEBI" id="CHEBI:17865"/>
        <dbReference type="ChEBI" id="CHEBI:29985"/>
        <dbReference type="ChEBI" id="CHEBI:57427"/>
        <dbReference type="EC" id="2.6.1.42"/>
    </reaction>
</comment>
<organism evidence="10 11">
    <name type="scientific">Oleiagrimonas citrea</name>
    <dbReference type="NCBI Taxonomy" id="1665687"/>
    <lineage>
        <taxon>Bacteria</taxon>
        <taxon>Pseudomonadati</taxon>
        <taxon>Pseudomonadota</taxon>
        <taxon>Gammaproteobacteria</taxon>
        <taxon>Lysobacterales</taxon>
        <taxon>Rhodanobacteraceae</taxon>
        <taxon>Oleiagrimonas</taxon>
    </lineage>
</organism>
<evidence type="ECO:0000256" key="4">
    <source>
        <dbReference type="ARBA" id="ARBA00005072"/>
    </source>
</evidence>
<dbReference type="Pfam" id="PF01063">
    <property type="entry name" value="Aminotran_4"/>
    <property type="match status" value="1"/>
</dbReference>
<gene>
    <name evidence="10" type="ORF">HF690_00255</name>
</gene>
<keyword evidence="10" id="KW-0808">Transferase</keyword>
<reference evidence="10 11" key="1">
    <citation type="journal article" date="2017" name="Int. J. Syst. Evol. Microbiol.">
        <title>Oleiagrimonas citrea sp. nov., a marine bacterium isolated from tidal flat sediment and emended description of the genus Oleiagrimonas Fang et al. 2015 and Oleiagrimonas soli.</title>
        <authorList>
            <person name="Yang S.H."/>
            <person name="Seo H.S."/>
            <person name="Seong C.N."/>
            <person name="Kwon K.K."/>
        </authorList>
    </citation>
    <scope>NUCLEOTIDE SEQUENCE [LARGE SCALE GENOMIC DNA]</scope>
    <source>
        <strain evidence="10 11">MEBiC09124</strain>
    </source>
</reference>
<comment type="catalytic activity">
    <reaction evidence="8">
        <text>L-isoleucine + 2-oxoglutarate = (S)-3-methyl-2-oxopentanoate + L-glutamate</text>
        <dbReference type="Rhea" id="RHEA:24801"/>
        <dbReference type="ChEBI" id="CHEBI:16810"/>
        <dbReference type="ChEBI" id="CHEBI:29985"/>
        <dbReference type="ChEBI" id="CHEBI:35146"/>
        <dbReference type="ChEBI" id="CHEBI:58045"/>
        <dbReference type="EC" id="2.6.1.42"/>
    </reaction>
</comment>
<dbReference type="EMBL" id="JAAZQD010000001">
    <property type="protein sequence ID" value="NKZ37382.1"/>
    <property type="molecule type" value="Genomic_DNA"/>
</dbReference>
<evidence type="ECO:0000313" key="10">
    <source>
        <dbReference type="EMBL" id="NKZ37382.1"/>
    </source>
</evidence>
<proteinExistence type="inferred from homology"/>
<accession>A0A846ZGH1</accession>